<sequence>MWIICKKEWQQFFSSLTGYIALAVFLLINGLMLFVFPDTSILEFGYASLGGFFSLTPWILLFIVPTITMRSFADEYRLGNFEILRTLPLTPAQLVSGKFLGCLIIVFCAILPTVIYAFSVQALSVTGGIDIGATIGSYIGLLLLGAVFTAIGICASSYTNNTVVAFIAGAFVCFLLYNGFDAISKLSFFSGGVDYYLEMMGINFHYRSISRGVIRISDLVYFGGLISFFLFLTQRNLLKR</sequence>
<feature type="transmembrane region" description="Helical" evidence="6">
    <location>
        <begin position="99"/>
        <end position="119"/>
    </location>
</feature>
<dbReference type="Pfam" id="PF12698">
    <property type="entry name" value="ABC2_membrane_3"/>
    <property type="match status" value="1"/>
</dbReference>
<dbReference type="EMBL" id="SNWP01000010">
    <property type="protein sequence ID" value="TDO28763.1"/>
    <property type="molecule type" value="Genomic_DNA"/>
</dbReference>
<evidence type="ECO:0000256" key="1">
    <source>
        <dbReference type="ARBA" id="ARBA00004651"/>
    </source>
</evidence>
<gene>
    <name evidence="8" type="ORF">BC659_0843</name>
</gene>
<evidence type="ECO:0000256" key="6">
    <source>
        <dbReference type="SAM" id="Phobius"/>
    </source>
</evidence>
<evidence type="ECO:0000256" key="2">
    <source>
        <dbReference type="ARBA" id="ARBA00022475"/>
    </source>
</evidence>
<dbReference type="OrthoDB" id="9794512at2"/>
<proteinExistence type="predicted"/>
<keyword evidence="9" id="KW-1185">Reference proteome</keyword>
<feature type="transmembrane region" description="Helical" evidence="6">
    <location>
        <begin position="12"/>
        <end position="34"/>
    </location>
</feature>
<dbReference type="GO" id="GO:0140359">
    <property type="term" value="F:ABC-type transporter activity"/>
    <property type="evidence" value="ECO:0007669"/>
    <property type="project" value="InterPro"/>
</dbReference>
<organism evidence="8 9">
    <name type="scientific">Sediminibacterium goheungense</name>
    <dbReference type="NCBI Taxonomy" id="1086393"/>
    <lineage>
        <taxon>Bacteria</taxon>
        <taxon>Pseudomonadati</taxon>
        <taxon>Bacteroidota</taxon>
        <taxon>Chitinophagia</taxon>
        <taxon>Chitinophagales</taxon>
        <taxon>Chitinophagaceae</taxon>
        <taxon>Sediminibacterium</taxon>
    </lineage>
</organism>
<dbReference type="InterPro" id="IPR051449">
    <property type="entry name" value="ABC-2_transporter_component"/>
</dbReference>
<dbReference type="AlphaFoldDB" id="A0A4R6J0T4"/>
<keyword evidence="5 6" id="KW-0472">Membrane</keyword>
<dbReference type="RefSeq" id="WP_133473389.1">
    <property type="nucleotide sequence ID" value="NZ_SNWP01000010.1"/>
</dbReference>
<dbReference type="PANTHER" id="PTHR30294">
    <property type="entry name" value="MEMBRANE COMPONENT OF ABC TRANSPORTER YHHJ-RELATED"/>
    <property type="match status" value="1"/>
</dbReference>
<keyword evidence="4 6" id="KW-1133">Transmembrane helix</keyword>
<dbReference type="Proteomes" id="UP000295741">
    <property type="component" value="Unassembled WGS sequence"/>
</dbReference>
<feature type="transmembrane region" description="Helical" evidence="6">
    <location>
        <begin position="46"/>
        <end position="67"/>
    </location>
</feature>
<feature type="transmembrane region" description="Helical" evidence="6">
    <location>
        <begin position="131"/>
        <end position="155"/>
    </location>
</feature>
<dbReference type="PANTHER" id="PTHR30294:SF29">
    <property type="entry name" value="MULTIDRUG ABC TRANSPORTER PERMEASE YBHS-RELATED"/>
    <property type="match status" value="1"/>
</dbReference>
<feature type="domain" description="ABC-2 type transporter transmembrane" evidence="7">
    <location>
        <begin position="51"/>
        <end position="176"/>
    </location>
</feature>
<keyword evidence="2" id="KW-1003">Cell membrane</keyword>
<evidence type="ECO:0000256" key="3">
    <source>
        <dbReference type="ARBA" id="ARBA00022692"/>
    </source>
</evidence>
<name>A0A4R6J0T4_9BACT</name>
<reference evidence="8 9" key="1">
    <citation type="submission" date="2019-03" db="EMBL/GenBank/DDBJ databases">
        <title>Genomic Encyclopedia of Archaeal and Bacterial Type Strains, Phase II (KMG-II): from individual species to whole genera.</title>
        <authorList>
            <person name="Goeker M."/>
        </authorList>
    </citation>
    <scope>NUCLEOTIDE SEQUENCE [LARGE SCALE GENOMIC DNA]</scope>
    <source>
        <strain evidence="8 9">DSM 28323</strain>
    </source>
</reference>
<protein>
    <submittedName>
        <fullName evidence="8">Protein involved in gliding motility GldF</fullName>
    </submittedName>
</protein>
<dbReference type="InterPro" id="IPR013525">
    <property type="entry name" value="ABC2_TM"/>
</dbReference>
<accession>A0A4R6J0T4</accession>
<evidence type="ECO:0000256" key="4">
    <source>
        <dbReference type="ARBA" id="ARBA00022989"/>
    </source>
</evidence>
<keyword evidence="3 6" id="KW-0812">Transmembrane</keyword>
<comment type="subcellular location">
    <subcellularLocation>
        <location evidence="1">Cell membrane</location>
        <topology evidence="1">Multi-pass membrane protein</topology>
    </subcellularLocation>
</comment>
<evidence type="ECO:0000259" key="7">
    <source>
        <dbReference type="Pfam" id="PF12698"/>
    </source>
</evidence>
<dbReference type="GO" id="GO:0005886">
    <property type="term" value="C:plasma membrane"/>
    <property type="evidence" value="ECO:0007669"/>
    <property type="project" value="UniProtKB-SubCell"/>
</dbReference>
<feature type="transmembrane region" description="Helical" evidence="6">
    <location>
        <begin position="162"/>
        <end position="180"/>
    </location>
</feature>
<evidence type="ECO:0000256" key="5">
    <source>
        <dbReference type="ARBA" id="ARBA00023136"/>
    </source>
</evidence>
<feature type="transmembrane region" description="Helical" evidence="6">
    <location>
        <begin position="213"/>
        <end position="232"/>
    </location>
</feature>
<evidence type="ECO:0000313" key="8">
    <source>
        <dbReference type="EMBL" id="TDO28763.1"/>
    </source>
</evidence>
<comment type="caution">
    <text evidence="8">The sequence shown here is derived from an EMBL/GenBank/DDBJ whole genome shotgun (WGS) entry which is preliminary data.</text>
</comment>
<evidence type="ECO:0000313" key="9">
    <source>
        <dbReference type="Proteomes" id="UP000295741"/>
    </source>
</evidence>